<evidence type="ECO:0000256" key="1">
    <source>
        <dbReference type="SAM" id="Phobius"/>
    </source>
</evidence>
<dbReference type="WBParaSite" id="TCONS_00011264.p1">
    <property type="protein sequence ID" value="TCONS_00011264.p1"/>
    <property type="gene ID" value="XLOC_005504"/>
</dbReference>
<organism evidence="3">
    <name type="scientific">Strongyloides stercoralis</name>
    <name type="common">Threadworm</name>
    <dbReference type="NCBI Taxonomy" id="6248"/>
    <lineage>
        <taxon>Eukaryota</taxon>
        <taxon>Metazoa</taxon>
        <taxon>Ecdysozoa</taxon>
        <taxon>Nematoda</taxon>
        <taxon>Chromadorea</taxon>
        <taxon>Rhabditida</taxon>
        <taxon>Tylenchina</taxon>
        <taxon>Panagrolaimomorpha</taxon>
        <taxon>Strongyloidoidea</taxon>
        <taxon>Strongyloididae</taxon>
        <taxon>Strongyloides</taxon>
    </lineage>
</organism>
<dbReference type="Proteomes" id="UP000035681">
    <property type="component" value="Unplaced"/>
</dbReference>
<keyword evidence="1" id="KW-1133">Transmembrane helix</keyword>
<sequence length="149" mass="17829">MLSYRFFIKPLRILLDPKYLHRPKGSEILTYYIRQREYPSWTSYFVPYLYIQDDHFARKHFNFSVDGHNYHILRVGAFPYIKYHCTKRPVQNLALEDNLFRLITVLNLCIPCLLYGVAAIFLIRHTETVIDKKTGAIIPIHFLIKEDHK</sequence>
<proteinExistence type="predicted"/>
<feature type="transmembrane region" description="Helical" evidence="1">
    <location>
        <begin position="99"/>
        <end position="123"/>
    </location>
</feature>
<dbReference type="AlphaFoldDB" id="A0A0K0EK28"/>
<keyword evidence="1" id="KW-0472">Membrane</keyword>
<evidence type="ECO:0000313" key="3">
    <source>
        <dbReference type="WBParaSite" id="SSTP_0000981900.1"/>
    </source>
</evidence>
<dbReference type="PANTHER" id="PTHR34651:SF1">
    <property type="entry name" value="SIMILAR TO ENSANGP00000021391"/>
    <property type="match status" value="1"/>
</dbReference>
<reference evidence="3" key="1">
    <citation type="submission" date="2015-08" db="UniProtKB">
        <authorList>
            <consortium name="WormBaseParasite"/>
        </authorList>
    </citation>
    <scope>IDENTIFICATION</scope>
</reference>
<dbReference type="InterPro" id="IPR029245">
    <property type="entry name" value="DUF4528"/>
</dbReference>
<name>A0A0K0EK28_STRER</name>
<dbReference type="PANTHER" id="PTHR34651">
    <property type="entry name" value="SIMILAR TO ENSANGP00000021391"/>
    <property type="match status" value="1"/>
</dbReference>
<dbReference type="WBParaSite" id="SSTP_0000981900.1">
    <property type="protein sequence ID" value="SSTP_0000981900.1"/>
    <property type="gene ID" value="SSTP_0000981900"/>
</dbReference>
<keyword evidence="2" id="KW-1185">Reference proteome</keyword>
<evidence type="ECO:0000313" key="4">
    <source>
        <dbReference type="WBParaSite" id="TCONS_00011264.p1"/>
    </source>
</evidence>
<accession>A0A0K0EK28</accession>
<dbReference type="Pfam" id="PF15031">
    <property type="entry name" value="DUF4528"/>
    <property type="match status" value="1"/>
</dbReference>
<protein>
    <submittedName>
        <fullName evidence="3 4">Uncharacterized protein</fullName>
    </submittedName>
</protein>
<keyword evidence="1" id="KW-0812">Transmembrane</keyword>
<evidence type="ECO:0000313" key="2">
    <source>
        <dbReference type="Proteomes" id="UP000035681"/>
    </source>
</evidence>